<evidence type="ECO:0000259" key="2">
    <source>
        <dbReference type="Pfam" id="PF05239"/>
    </source>
</evidence>
<comment type="caution">
    <text evidence="3">The sequence shown here is derived from an EMBL/GenBank/DDBJ whole genome shotgun (WGS) entry which is preliminary data.</text>
</comment>
<evidence type="ECO:0000313" key="4">
    <source>
        <dbReference type="Proteomes" id="UP000730739"/>
    </source>
</evidence>
<dbReference type="InterPro" id="IPR027275">
    <property type="entry name" value="PRC-brl_dom"/>
</dbReference>
<organism evidence="3 4">
    <name type="scientific">Sinorhizobium kostiense</name>
    <dbReference type="NCBI Taxonomy" id="76747"/>
    <lineage>
        <taxon>Bacteria</taxon>
        <taxon>Pseudomonadati</taxon>
        <taxon>Pseudomonadota</taxon>
        <taxon>Alphaproteobacteria</taxon>
        <taxon>Hyphomicrobiales</taxon>
        <taxon>Rhizobiaceae</taxon>
        <taxon>Sinorhizobium/Ensifer group</taxon>
        <taxon>Sinorhizobium</taxon>
    </lineage>
</organism>
<evidence type="ECO:0000256" key="1">
    <source>
        <dbReference type="SAM" id="MobiDB-lite"/>
    </source>
</evidence>
<feature type="compositionally biased region" description="Basic and acidic residues" evidence="1">
    <location>
        <begin position="131"/>
        <end position="146"/>
    </location>
</feature>
<dbReference type="Pfam" id="PF05239">
    <property type="entry name" value="PRC"/>
    <property type="match status" value="2"/>
</dbReference>
<feature type="domain" description="PRC-barrel" evidence="2">
    <location>
        <begin position="13"/>
        <end position="76"/>
    </location>
</feature>
<dbReference type="InterPro" id="IPR014747">
    <property type="entry name" value="Bac_photo_RC_H_C"/>
</dbReference>
<dbReference type="EMBL" id="JAGILA010000001">
    <property type="protein sequence ID" value="MBP2234671.1"/>
    <property type="molecule type" value="Genomic_DNA"/>
</dbReference>
<sequence length="253" mass="28108">MLWSASDIMGCGIDATDGSIGNVGDLLFDDQSWTVRWLAVKTGVVFTGREVLLPPAAILSADSIGRLISVNVTKQQVRDSPEIDFDAPVSRQHESSIYDHYGWDPYWGPHTYFALGRAPVVPTPPPESEAGPERVASEARDEGDPHLRSAKEVTGYYVHATNGDIGHLEDLVVDTDAWAIRYIAVDTVNWWPGKTVLISPTALTAVSSSTRTVNVDLTRERIRGAPEYLPGKSIDRIWETQYHDYYGYSHYWS</sequence>
<feature type="domain" description="PRC-barrel" evidence="2">
    <location>
        <begin position="152"/>
        <end position="220"/>
    </location>
</feature>
<dbReference type="Proteomes" id="UP000730739">
    <property type="component" value="Unassembled WGS sequence"/>
</dbReference>
<feature type="region of interest" description="Disordered" evidence="1">
    <location>
        <begin position="121"/>
        <end position="146"/>
    </location>
</feature>
<dbReference type="InterPro" id="IPR011033">
    <property type="entry name" value="PRC_barrel-like_sf"/>
</dbReference>
<dbReference type="SUPFAM" id="SSF50346">
    <property type="entry name" value="PRC-barrel domain"/>
    <property type="match status" value="2"/>
</dbReference>
<evidence type="ECO:0000313" key="3">
    <source>
        <dbReference type="EMBL" id="MBP2234671.1"/>
    </source>
</evidence>
<reference evidence="3 4" key="1">
    <citation type="submission" date="2021-03" db="EMBL/GenBank/DDBJ databases">
        <title>Genomic Encyclopedia of Type Strains, Phase IV (KMG-IV): sequencing the most valuable type-strain genomes for metagenomic binning, comparative biology and taxonomic classification.</title>
        <authorList>
            <person name="Goeker M."/>
        </authorList>
    </citation>
    <scope>NUCLEOTIDE SEQUENCE [LARGE SCALE GENOMIC DNA]</scope>
    <source>
        <strain evidence="3 4">DSM 13372</strain>
    </source>
</reference>
<gene>
    <name evidence="3" type="ORF">J2Z31_001161</name>
</gene>
<dbReference type="Gene3D" id="3.90.50.10">
    <property type="entry name" value="Photosynthetic Reaction Center, subunit H, domain 2"/>
    <property type="match status" value="2"/>
</dbReference>
<accession>A0ABS4QX09</accession>
<proteinExistence type="predicted"/>
<protein>
    <submittedName>
        <fullName evidence="3">Uncharacterized protein YrrD</fullName>
    </submittedName>
</protein>
<dbReference type="RefSeq" id="WP_209600882.1">
    <property type="nucleotide sequence ID" value="NZ_JAGILA010000001.1"/>
</dbReference>
<keyword evidence="4" id="KW-1185">Reference proteome</keyword>
<name>A0ABS4QX09_9HYPH</name>